<feature type="region of interest" description="Disordered" evidence="3">
    <location>
        <begin position="195"/>
        <end position="227"/>
    </location>
</feature>
<feature type="compositionally biased region" description="Acidic residues" evidence="3">
    <location>
        <begin position="563"/>
        <end position="607"/>
    </location>
</feature>
<feature type="compositionally biased region" description="Polar residues" evidence="3">
    <location>
        <begin position="694"/>
        <end position="720"/>
    </location>
</feature>
<dbReference type="InterPro" id="IPR000198">
    <property type="entry name" value="RhoGAP_dom"/>
</dbReference>
<feature type="compositionally biased region" description="Polar residues" evidence="3">
    <location>
        <begin position="934"/>
        <end position="944"/>
    </location>
</feature>
<gene>
    <name evidence="6" type="ORF">Fmac_007959</name>
</gene>
<dbReference type="SUPFAM" id="SSF50729">
    <property type="entry name" value="PH domain-like"/>
    <property type="match status" value="1"/>
</dbReference>
<dbReference type="EMBL" id="JBGMDY010000003">
    <property type="protein sequence ID" value="KAL2340019.1"/>
    <property type="molecule type" value="Genomic_DNA"/>
</dbReference>
<evidence type="ECO:0000256" key="1">
    <source>
        <dbReference type="ARBA" id="ARBA00022468"/>
    </source>
</evidence>
<feature type="compositionally biased region" description="Basic and acidic residues" evidence="3">
    <location>
        <begin position="871"/>
        <end position="881"/>
    </location>
</feature>
<proteinExistence type="predicted"/>
<dbReference type="InterPro" id="IPR052799">
    <property type="entry name" value="Rho_GAP_Regulators"/>
</dbReference>
<comment type="caution">
    <text evidence="6">The sequence shown here is derived from an EMBL/GenBank/DDBJ whole genome shotgun (WGS) entry which is preliminary data.</text>
</comment>
<dbReference type="InterPro" id="IPR011993">
    <property type="entry name" value="PH-like_dom_sf"/>
</dbReference>
<dbReference type="Proteomes" id="UP001603857">
    <property type="component" value="Unassembled WGS sequence"/>
</dbReference>
<dbReference type="PANTHER" id="PTHR46265">
    <property type="entry name" value="RHO GTPASE-ACTIVATING PROTEIN 7"/>
    <property type="match status" value="1"/>
</dbReference>
<feature type="compositionally biased region" description="Basic and acidic residues" evidence="3">
    <location>
        <begin position="1019"/>
        <end position="1036"/>
    </location>
</feature>
<dbReference type="AlphaFoldDB" id="A0ABD1MW40"/>
<dbReference type="SUPFAM" id="SSF48350">
    <property type="entry name" value="GTPase activation domain, GAP"/>
    <property type="match status" value="1"/>
</dbReference>
<dbReference type="Gene3D" id="1.10.555.10">
    <property type="entry name" value="Rho GTPase activation protein"/>
    <property type="match status" value="2"/>
</dbReference>
<feature type="compositionally biased region" description="Polar residues" evidence="3">
    <location>
        <begin position="1053"/>
        <end position="1062"/>
    </location>
</feature>
<evidence type="ECO:0000313" key="6">
    <source>
        <dbReference type="EMBL" id="KAL2340019.1"/>
    </source>
</evidence>
<dbReference type="PROSITE" id="PS50003">
    <property type="entry name" value="PH_DOMAIN"/>
    <property type="match status" value="1"/>
</dbReference>
<organism evidence="6 7">
    <name type="scientific">Flemingia macrophylla</name>
    <dbReference type="NCBI Taxonomy" id="520843"/>
    <lineage>
        <taxon>Eukaryota</taxon>
        <taxon>Viridiplantae</taxon>
        <taxon>Streptophyta</taxon>
        <taxon>Embryophyta</taxon>
        <taxon>Tracheophyta</taxon>
        <taxon>Spermatophyta</taxon>
        <taxon>Magnoliopsida</taxon>
        <taxon>eudicotyledons</taxon>
        <taxon>Gunneridae</taxon>
        <taxon>Pentapetalae</taxon>
        <taxon>rosids</taxon>
        <taxon>fabids</taxon>
        <taxon>Fabales</taxon>
        <taxon>Fabaceae</taxon>
        <taxon>Papilionoideae</taxon>
        <taxon>50 kb inversion clade</taxon>
        <taxon>NPAAA clade</taxon>
        <taxon>indigoferoid/millettioid clade</taxon>
        <taxon>Phaseoleae</taxon>
        <taxon>Flemingia</taxon>
    </lineage>
</organism>
<evidence type="ECO:0000259" key="4">
    <source>
        <dbReference type="PROSITE" id="PS50003"/>
    </source>
</evidence>
<name>A0ABD1MW40_9FABA</name>
<evidence type="ECO:0000313" key="7">
    <source>
        <dbReference type="Proteomes" id="UP001603857"/>
    </source>
</evidence>
<feature type="compositionally biased region" description="Low complexity" evidence="3">
    <location>
        <begin position="857"/>
        <end position="869"/>
    </location>
</feature>
<dbReference type="InterPro" id="IPR008936">
    <property type="entry name" value="Rho_GTPase_activation_prot"/>
</dbReference>
<feature type="domain" description="PH" evidence="4">
    <location>
        <begin position="228"/>
        <end position="335"/>
    </location>
</feature>
<evidence type="ECO:0000259" key="5">
    <source>
        <dbReference type="PROSITE" id="PS50238"/>
    </source>
</evidence>
<feature type="compositionally biased region" description="Polar residues" evidence="3">
    <location>
        <begin position="912"/>
        <end position="926"/>
    </location>
</feature>
<dbReference type="PANTHER" id="PTHR46265:SF23">
    <property type="entry name" value="PROTEIN FOR RHO-LIKE GTPASE FAMILY PROTEIN, PUTATIVE-RELATED"/>
    <property type="match status" value="1"/>
</dbReference>
<feature type="domain" description="Rho-GAP" evidence="5">
    <location>
        <begin position="313"/>
        <end position="539"/>
    </location>
</feature>
<feature type="coiled-coil region" evidence="2">
    <location>
        <begin position="754"/>
        <end position="820"/>
    </location>
</feature>
<protein>
    <recommendedName>
        <fullName evidence="8">Rho GTPase activation protein</fullName>
    </recommendedName>
</protein>
<sequence length="1062" mass="116247">MRQSLCSSSDSFSQTLEEISQGDLGRFKEVISSDQLFNSSKKRVENLVLGLNMSGREVFPQGLRIRDPNMRRNAKILKENKMNVSIHVYWCTSECGGEGRSLANGSGKSGASDLDPSSQAPNVVTDVEGGSMVVGDWVLLSLVCERQGSDRQGSDNQGSDRQCDDCWWLMVVGENEGDTTHLGFVAVDMTNTSAELSQGNGGVSLPHSNSQSASQEHNQRSHGGSGNMIFKSGPLFISSKGIGWTSWKKRWFILTQTSLVFFRSDPNAVPQRGNEVNLTLGGIDLNNSGSVVIKPDKKLLTVQFPDVHDGRAFTLKAETTEDLYEWKTALENALQLAPSAVNVTEQNGIPRNDQTDSIDISLDQLKDKEPVKSTVIGRPILLALEDVDGTPSFLEKALTFIEEHGANVEGILRQAADVDEVERRVREYEQGTERSSRVAAMRAAINDTFPEPNRRLLQRILMMMQIVASRKAVNRMSSSAVAACMAPLLLRPLLAGECEIENDFDVGGDGSVQLLQAAAAANHAQAICITLLEEYSSIFGTLGPLLKVGRFMLEGSVSPDIYTDSEEQSGSESEEATDDDLSYDDDEDYDDEQDESIQGSDADEDLGSESYSEAGDSEADAGYDDEGHDHASSSSKSSGVSGKLKPARKLSSKSLEGSVIPHENIKSSEHLTSPRKTGHVDQSNKPPEKDEGVSTEQATSHNSKNPSPTSCIKKSNTMSNGPAPKHRNLLGRTSARKNLSMESIDFPIEDDEEIERLETARAELQTQIDEKVKANAKLQSEADKQKKVLDERRLSLEQDVARLQEQLHKEKNSLVALENKTELEELALVEADLAYLERKIKELGVRLNAQLHRSHGTTSDSSSQPQQTSNQERKLKQKADAEVAATSQSDMSISKETHIGGAENNIERKPESTSLPNKHPPTSSKKSGTKGEGANSTPSALTKLTSRLNFLKVGRSQMINELQNTEKGRDSSLSEKGKGSERPQKLPSPNRYEANPEKGKGSESVHISEKGLSKGKSHQSSDKLKKSDSQPSHHTDTWNQQPKHLERGRSEGHQTYNVDKGR</sequence>
<feature type="compositionally biased region" description="Basic and acidic residues" evidence="3">
    <location>
        <begin position="994"/>
        <end position="1012"/>
    </location>
</feature>
<evidence type="ECO:0000256" key="2">
    <source>
        <dbReference type="SAM" id="Coils"/>
    </source>
</evidence>
<keyword evidence="7" id="KW-1185">Reference proteome</keyword>
<feature type="region of interest" description="Disordered" evidence="3">
    <location>
        <begin position="853"/>
        <end position="944"/>
    </location>
</feature>
<evidence type="ECO:0000256" key="3">
    <source>
        <dbReference type="SAM" id="MobiDB-lite"/>
    </source>
</evidence>
<dbReference type="Pfam" id="PF00169">
    <property type="entry name" value="PH"/>
    <property type="match status" value="1"/>
</dbReference>
<keyword evidence="2" id="KW-0175">Coiled coil</keyword>
<dbReference type="SMART" id="SM00324">
    <property type="entry name" value="RhoGAP"/>
    <property type="match status" value="1"/>
</dbReference>
<feature type="region of interest" description="Disordered" evidence="3">
    <location>
        <begin position="560"/>
        <end position="744"/>
    </location>
</feature>
<feature type="region of interest" description="Disordered" evidence="3">
    <location>
        <begin position="959"/>
        <end position="1062"/>
    </location>
</feature>
<dbReference type="Gene3D" id="2.30.29.30">
    <property type="entry name" value="Pleckstrin-homology domain (PH domain)/Phosphotyrosine-binding domain (PTB)"/>
    <property type="match status" value="1"/>
</dbReference>
<dbReference type="SMART" id="SM00233">
    <property type="entry name" value="PH"/>
    <property type="match status" value="1"/>
</dbReference>
<dbReference type="CDD" id="cd00821">
    <property type="entry name" value="PH"/>
    <property type="match status" value="1"/>
</dbReference>
<accession>A0ABD1MW40</accession>
<reference evidence="6 7" key="1">
    <citation type="submission" date="2024-08" db="EMBL/GenBank/DDBJ databases">
        <title>Insights into the chromosomal genome structure of Flemingia macrophylla.</title>
        <authorList>
            <person name="Ding Y."/>
            <person name="Zhao Y."/>
            <person name="Bi W."/>
            <person name="Wu M."/>
            <person name="Zhao G."/>
            <person name="Gong Y."/>
            <person name="Li W."/>
            <person name="Zhang P."/>
        </authorList>
    </citation>
    <scope>NUCLEOTIDE SEQUENCE [LARGE SCALE GENOMIC DNA]</scope>
    <source>
        <strain evidence="6">DYQJB</strain>
        <tissue evidence="6">Leaf</tissue>
    </source>
</reference>
<dbReference type="PROSITE" id="PS50238">
    <property type="entry name" value="RHOGAP"/>
    <property type="match status" value="1"/>
</dbReference>
<evidence type="ECO:0008006" key="8">
    <source>
        <dbReference type="Google" id="ProtNLM"/>
    </source>
</evidence>
<dbReference type="GO" id="GO:0005096">
    <property type="term" value="F:GTPase activator activity"/>
    <property type="evidence" value="ECO:0007669"/>
    <property type="project" value="UniProtKB-KW"/>
</dbReference>
<feature type="compositionally biased region" description="Acidic residues" evidence="3">
    <location>
        <begin position="615"/>
        <end position="624"/>
    </location>
</feature>
<dbReference type="Pfam" id="PF00620">
    <property type="entry name" value="RhoGAP"/>
    <property type="match status" value="1"/>
</dbReference>
<dbReference type="InterPro" id="IPR001849">
    <property type="entry name" value="PH_domain"/>
</dbReference>
<feature type="compositionally biased region" description="Polar residues" evidence="3">
    <location>
        <begin position="206"/>
        <end position="216"/>
    </location>
</feature>
<keyword evidence="1" id="KW-0343">GTPase activation</keyword>
<feature type="compositionally biased region" description="Low complexity" evidence="3">
    <location>
        <begin position="632"/>
        <end position="643"/>
    </location>
</feature>
<feature type="region of interest" description="Disordered" evidence="3">
    <location>
        <begin position="101"/>
        <end position="124"/>
    </location>
</feature>
<feature type="compositionally biased region" description="Polar residues" evidence="3">
    <location>
        <begin position="670"/>
        <end position="685"/>
    </location>
</feature>
<feature type="compositionally biased region" description="Basic and acidic residues" evidence="3">
    <location>
        <begin position="964"/>
        <end position="984"/>
    </location>
</feature>
<feature type="compositionally biased region" description="Basic and acidic residues" evidence="3">
    <location>
        <begin position="1043"/>
        <end position="1052"/>
    </location>
</feature>